<dbReference type="InterPro" id="IPR000555">
    <property type="entry name" value="JAMM/MPN+_dom"/>
</dbReference>
<dbReference type="Pfam" id="PF01398">
    <property type="entry name" value="JAB"/>
    <property type="match status" value="1"/>
</dbReference>
<gene>
    <name evidence="4" type="ORF">ETAA8_05600</name>
</gene>
<accession>A0A517Y5T9</accession>
<feature type="compositionally biased region" description="Polar residues" evidence="1">
    <location>
        <begin position="463"/>
        <end position="478"/>
    </location>
</feature>
<keyword evidence="2" id="KW-1133">Transmembrane helix</keyword>
<dbReference type="SUPFAM" id="SSF102712">
    <property type="entry name" value="JAB1/MPN domain"/>
    <property type="match status" value="1"/>
</dbReference>
<feature type="region of interest" description="Disordered" evidence="1">
    <location>
        <begin position="1"/>
        <end position="22"/>
    </location>
</feature>
<evidence type="ECO:0000256" key="1">
    <source>
        <dbReference type="SAM" id="MobiDB-lite"/>
    </source>
</evidence>
<dbReference type="Proteomes" id="UP000315017">
    <property type="component" value="Chromosome"/>
</dbReference>
<evidence type="ECO:0000256" key="2">
    <source>
        <dbReference type="SAM" id="Phobius"/>
    </source>
</evidence>
<dbReference type="KEGG" id="aagg:ETAA8_05600"/>
<feature type="transmembrane region" description="Helical" evidence="2">
    <location>
        <begin position="419"/>
        <end position="439"/>
    </location>
</feature>
<reference evidence="4 5" key="1">
    <citation type="submission" date="2019-02" db="EMBL/GenBank/DDBJ databases">
        <title>Deep-cultivation of Planctomycetes and their phenomic and genomic characterization uncovers novel biology.</title>
        <authorList>
            <person name="Wiegand S."/>
            <person name="Jogler M."/>
            <person name="Boedeker C."/>
            <person name="Pinto D."/>
            <person name="Vollmers J."/>
            <person name="Rivas-Marin E."/>
            <person name="Kohn T."/>
            <person name="Peeters S.H."/>
            <person name="Heuer A."/>
            <person name="Rast P."/>
            <person name="Oberbeckmann S."/>
            <person name="Bunk B."/>
            <person name="Jeske O."/>
            <person name="Meyerdierks A."/>
            <person name="Storesund J.E."/>
            <person name="Kallscheuer N."/>
            <person name="Luecker S."/>
            <person name="Lage O.M."/>
            <person name="Pohl T."/>
            <person name="Merkel B.J."/>
            <person name="Hornburger P."/>
            <person name="Mueller R.-W."/>
            <person name="Bruemmer F."/>
            <person name="Labrenz M."/>
            <person name="Spormann A.M."/>
            <person name="Op den Camp H."/>
            <person name="Overmann J."/>
            <person name="Amann R."/>
            <person name="Jetten M.S.M."/>
            <person name="Mascher T."/>
            <person name="Medema M.H."/>
            <person name="Devos D.P."/>
            <person name="Kaster A.-K."/>
            <person name="Ovreas L."/>
            <person name="Rohde M."/>
            <person name="Galperin M.Y."/>
            <person name="Jogler C."/>
        </authorList>
    </citation>
    <scope>NUCLEOTIDE SEQUENCE [LARGE SCALE GENOMIC DNA]</scope>
    <source>
        <strain evidence="4 5">ETA_A8</strain>
    </source>
</reference>
<organism evidence="4 5">
    <name type="scientific">Anatilimnocola aggregata</name>
    <dbReference type="NCBI Taxonomy" id="2528021"/>
    <lineage>
        <taxon>Bacteria</taxon>
        <taxon>Pseudomonadati</taxon>
        <taxon>Planctomycetota</taxon>
        <taxon>Planctomycetia</taxon>
        <taxon>Pirellulales</taxon>
        <taxon>Pirellulaceae</taxon>
        <taxon>Anatilimnocola</taxon>
    </lineage>
</organism>
<dbReference type="OrthoDB" id="3292458at2"/>
<name>A0A517Y5T9_9BACT</name>
<dbReference type="AlphaFoldDB" id="A0A517Y5T9"/>
<sequence>MSDDMQFGEVEESQPQQNLRPDRNRHFAVVAYGQPVERDLPIFVDLDVLLDMEAHAASDKTVELGGVMLGGHYEDAEGQPFVVISDSLRAEHYESTKGSFKFTHDTWEKISRQRDEFPAEMQMAGWYHTHPDWGVFLSGMDMFICDNFFNKPLDVAYVIDPCRLDRAFFMWTGKPKERIRRTGGFFVTASRFRQAELEQTVQALEGKQAMPSYTPGSAGSPNIYVQSPPPPPKPAWEGMAMMGMLALQFCLLSLIAWKLLATPDGGDSAVAKLSLEKELAARAEAEQLAHQSQRDLLVMDRVLQEVKGTDRGLVEHYREEMNKRKDLELALRNSQAVQEHKFAEFEASLKKLERSNLDQAAVIETWEAKNEKLHAENTKLADDLKLRDGQIAALEKQLQPAADEVSTSPFAWPPNGRTWWYLGGGIIVLAAFGFAGYWFRNQAHAPVDESLVESPPSAVDSPATETASPEKNSGKNVG</sequence>
<feature type="domain" description="JAB1/MPN/MOV34 metalloenzyme" evidence="3">
    <location>
        <begin position="44"/>
        <end position="144"/>
    </location>
</feature>
<keyword evidence="5" id="KW-1185">Reference proteome</keyword>
<evidence type="ECO:0000313" key="5">
    <source>
        <dbReference type="Proteomes" id="UP000315017"/>
    </source>
</evidence>
<evidence type="ECO:0000313" key="4">
    <source>
        <dbReference type="EMBL" id="QDU25492.1"/>
    </source>
</evidence>
<keyword evidence="2" id="KW-0812">Transmembrane</keyword>
<dbReference type="RefSeq" id="WP_145084510.1">
    <property type="nucleotide sequence ID" value="NZ_CP036274.1"/>
</dbReference>
<dbReference type="Gene3D" id="3.40.140.10">
    <property type="entry name" value="Cytidine Deaminase, domain 2"/>
    <property type="match status" value="1"/>
</dbReference>
<keyword evidence="2" id="KW-0472">Membrane</keyword>
<feature type="region of interest" description="Disordered" evidence="1">
    <location>
        <begin position="450"/>
        <end position="478"/>
    </location>
</feature>
<evidence type="ECO:0000259" key="3">
    <source>
        <dbReference type="Pfam" id="PF01398"/>
    </source>
</evidence>
<dbReference type="GO" id="GO:0008237">
    <property type="term" value="F:metallopeptidase activity"/>
    <property type="evidence" value="ECO:0007669"/>
    <property type="project" value="InterPro"/>
</dbReference>
<proteinExistence type="predicted"/>
<protein>
    <submittedName>
        <fullName evidence="4">Mov34/MPN/PAD-1 family protein</fullName>
    </submittedName>
</protein>
<dbReference type="EMBL" id="CP036274">
    <property type="protein sequence ID" value="QDU25492.1"/>
    <property type="molecule type" value="Genomic_DNA"/>
</dbReference>